<dbReference type="Pfam" id="PF01872">
    <property type="entry name" value="RibD_C"/>
    <property type="match status" value="1"/>
</dbReference>
<organism evidence="2 3">
    <name type="scientific">Kribbella alba</name>
    <dbReference type="NCBI Taxonomy" id="190197"/>
    <lineage>
        <taxon>Bacteria</taxon>
        <taxon>Bacillati</taxon>
        <taxon>Actinomycetota</taxon>
        <taxon>Actinomycetes</taxon>
        <taxon>Propionibacteriales</taxon>
        <taxon>Kribbellaceae</taxon>
        <taxon>Kribbella</taxon>
    </lineage>
</organism>
<sequence>MRKIMYYVHQSLDGFIEGPNGQFDWAQLGPELSDYSMSLAERSSTFLYGRTVWELMSSYWPNAESMNPDEHAVAFAPIWRETEKIVLSTTLESADWNARVIRSAEAINAVKAGPGKDILVTGSASVAAALTELGLLDEYHVIVHPVILGGGKPVYQPPSERIELRLAESRTFDGRTVLLRHDLL</sequence>
<dbReference type="PANTHER" id="PTHR38011:SF11">
    <property type="entry name" value="2,5-DIAMINO-6-RIBOSYLAMINO-4(3H)-PYRIMIDINONE 5'-PHOSPHATE REDUCTASE"/>
    <property type="match status" value="1"/>
</dbReference>
<dbReference type="RefSeq" id="WP_344112867.1">
    <property type="nucleotide sequence ID" value="NZ_BAAANE010000007.1"/>
</dbReference>
<proteinExistence type="predicted"/>
<dbReference type="PANTHER" id="PTHR38011">
    <property type="entry name" value="DIHYDROFOLATE REDUCTASE FAMILY PROTEIN (AFU_ORTHOLOGUE AFUA_8G06820)"/>
    <property type="match status" value="1"/>
</dbReference>
<accession>A0ABN2FEJ9</accession>
<reference evidence="2 3" key="1">
    <citation type="journal article" date="2019" name="Int. J. Syst. Evol. Microbiol.">
        <title>The Global Catalogue of Microorganisms (GCM) 10K type strain sequencing project: providing services to taxonomists for standard genome sequencing and annotation.</title>
        <authorList>
            <consortium name="The Broad Institute Genomics Platform"/>
            <consortium name="The Broad Institute Genome Sequencing Center for Infectious Disease"/>
            <person name="Wu L."/>
            <person name="Ma J."/>
        </authorList>
    </citation>
    <scope>NUCLEOTIDE SEQUENCE [LARGE SCALE GENOMIC DNA]</scope>
    <source>
        <strain evidence="2 3">JCM 14306</strain>
    </source>
</reference>
<dbReference type="InterPro" id="IPR024072">
    <property type="entry name" value="DHFR-like_dom_sf"/>
</dbReference>
<dbReference type="InterPro" id="IPR002734">
    <property type="entry name" value="RibDG_C"/>
</dbReference>
<comment type="caution">
    <text evidence="2">The sequence shown here is derived from an EMBL/GenBank/DDBJ whole genome shotgun (WGS) entry which is preliminary data.</text>
</comment>
<evidence type="ECO:0000313" key="2">
    <source>
        <dbReference type="EMBL" id="GAA1643420.1"/>
    </source>
</evidence>
<name>A0ABN2FEJ9_9ACTN</name>
<dbReference type="SUPFAM" id="SSF53597">
    <property type="entry name" value="Dihydrofolate reductase-like"/>
    <property type="match status" value="1"/>
</dbReference>
<keyword evidence="3" id="KW-1185">Reference proteome</keyword>
<evidence type="ECO:0000313" key="3">
    <source>
        <dbReference type="Proteomes" id="UP001501319"/>
    </source>
</evidence>
<dbReference type="EMBL" id="BAAANE010000007">
    <property type="protein sequence ID" value="GAA1643420.1"/>
    <property type="molecule type" value="Genomic_DNA"/>
</dbReference>
<dbReference type="Proteomes" id="UP001501319">
    <property type="component" value="Unassembled WGS sequence"/>
</dbReference>
<protein>
    <submittedName>
        <fullName evidence="2">Dihydrofolate reductase family protein</fullName>
    </submittedName>
</protein>
<feature type="domain" description="Bacterial bifunctional deaminase-reductase C-terminal" evidence="1">
    <location>
        <begin position="2"/>
        <end position="178"/>
    </location>
</feature>
<dbReference type="InterPro" id="IPR050765">
    <property type="entry name" value="Riboflavin_Biosynth_HTPR"/>
</dbReference>
<dbReference type="Gene3D" id="3.40.430.10">
    <property type="entry name" value="Dihydrofolate Reductase, subunit A"/>
    <property type="match status" value="1"/>
</dbReference>
<evidence type="ECO:0000259" key="1">
    <source>
        <dbReference type="Pfam" id="PF01872"/>
    </source>
</evidence>
<gene>
    <name evidence="2" type="ORF">GCM10009744_37100</name>
</gene>